<dbReference type="Proteomes" id="UP000061382">
    <property type="component" value="Chromosome"/>
</dbReference>
<dbReference type="PATRIC" id="fig|512763.3.peg.173"/>
<proteinExistence type="predicted"/>
<dbReference type="EMBL" id="CP012643">
    <property type="protein sequence ID" value="ALI97791.1"/>
    <property type="molecule type" value="Genomic_DNA"/>
</dbReference>
<reference evidence="1 2" key="1">
    <citation type="submission" date="2015-08" db="EMBL/GenBank/DDBJ databases">
        <title>Complete genome sequence of Rufibacter tibetensis strain 1351t, a radiation-resistant bacterium from tibet plateau.</title>
        <authorList>
            <person name="Dai J."/>
        </authorList>
    </citation>
    <scope>NUCLEOTIDE SEQUENCE [LARGE SCALE GENOMIC DNA]</scope>
    <source>
        <strain evidence="1 2">1351</strain>
    </source>
</reference>
<evidence type="ECO:0000313" key="1">
    <source>
        <dbReference type="EMBL" id="ALI97791.1"/>
    </source>
</evidence>
<organism evidence="1 2">
    <name type="scientific">Rufibacter tibetensis</name>
    <dbReference type="NCBI Taxonomy" id="512763"/>
    <lineage>
        <taxon>Bacteria</taxon>
        <taxon>Pseudomonadati</taxon>
        <taxon>Bacteroidota</taxon>
        <taxon>Cytophagia</taxon>
        <taxon>Cytophagales</taxon>
        <taxon>Hymenobacteraceae</taxon>
        <taxon>Rufibacter</taxon>
    </lineage>
</organism>
<gene>
    <name evidence="1" type="ORF">DC20_00785</name>
</gene>
<protein>
    <submittedName>
        <fullName evidence="1">Uncharacterized protein</fullName>
    </submittedName>
</protein>
<accession>A0A0P0CU17</accession>
<evidence type="ECO:0000313" key="2">
    <source>
        <dbReference type="Proteomes" id="UP000061382"/>
    </source>
</evidence>
<dbReference type="AlphaFoldDB" id="A0A0P0CU17"/>
<dbReference type="KEGG" id="rti:DC20_00785"/>
<keyword evidence="2" id="KW-1185">Reference proteome</keyword>
<name>A0A0P0CU17_9BACT</name>
<sequence length="84" mass="8841">MRSSPASAGGRAQGLFVYGLPKVLLPLLVPTHVLGPLLSFIKTIISNACGQEPAARASGRVKGVYVLFSEKQAINTFHFGGLSM</sequence>